<dbReference type="PANTHER" id="PTHR30290:SF65">
    <property type="entry name" value="MONOACYL PHOSPHATIDYLINOSITOL TETRAMANNOSIDE-BINDING PROTEIN LPQW-RELATED"/>
    <property type="match status" value="1"/>
</dbReference>
<evidence type="ECO:0000259" key="3">
    <source>
        <dbReference type="Pfam" id="PF00496"/>
    </source>
</evidence>
<gene>
    <name evidence="4" type="ORF">GTS_48310</name>
</gene>
<reference evidence="5" key="1">
    <citation type="submission" date="2019-04" db="EMBL/GenBank/DDBJ databases">
        <title>Draft genome sequence of Pseudonocardiaceae bacterium SL3-2-4.</title>
        <authorList>
            <person name="Ningsih F."/>
            <person name="Yokota A."/>
            <person name="Sakai Y."/>
            <person name="Nanatani K."/>
            <person name="Yabe S."/>
            <person name="Oetari A."/>
            <person name="Sjamsuridzal W."/>
        </authorList>
    </citation>
    <scope>NUCLEOTIDE SEQUENCE [LARGE SCALE GENOMIC DNA]</scope>
    <source>
        <strain evidence="5">SL3-2-4</strain>
    </source>
</reference>
<feature type="region of interest" description="Disordered" evidence="1">
    <location>
        <begin position="24"/>
        <end position="47"/>
    </location>
</feature>
<feature type="chain" id="PRO_5038796145" description="Solute-binding protein family 5 domain-containing protein" evidence="2">
    <location>
        <begin position="16"/>
        <end position="559"/>
    </location>
</feature>
<evidence type="ECO:0000256" key="2">
    <source>
        <dbReference type="SAM" id="SignalP"/>
    </source>
</evidence>
<dbReference type="Gene3D" id="3.90.76.10">
    <property type="entry name" value="Dipeptide-binding Protein, Domain 1"/>
    <property type="match status" value="1"/>
</dbReference>
<feature type="compositionally biased region" description="Low complexity" evidence="1">
    <location>
        <begin position="24"/>
        <end position="36"/>
    </location>
</feature>
<dbReference type="InterPro" id="IPR039424">
    <property type="entry name" value="SBP_5"/>
</dbReference>
<keyword evidence="5" id="KW-1185">Reference proteome</keyword>
<protein>
    <recommendedName>
        <fullName evidence="3">Solute-binding protein family 5 domain-containing protein</fullName>
    </recommendedName>
</protein>
<organism evidence="4 5">
    <name type="scientific">Gandjariella thermophila</name>
    <dbReference type="NCBI Taxonomy" id="1931992"/>
    <lineage>
        <taxon>Bacteria</taxon>
        <taxon>Bacillati</taxon>
        <taxon>Actinomycetota</taxon>
        <taxon>Actinomycetes</taxon>
        <taxon>Pseudonocardiales</taxon>
        <taxon>Pseudonocardiaceae</taxon>
        <taxon>Gandjariella</taxon>
    </lineage>
</organism>
<name>A0A4D4JEX0_9PSEU</name>
<evidence type="ECO:0000256" key="1">
    <source>
        <dbReference type="SAM" id="MobiDB-lite"/>
    </source>
</evidence>
<dbReference type="PANTHER" id="PTHR30290">
    <property type="entry name" value="PERIPLASMIC BINDING COMPONENT OF ABC TRANSPORTER"/>
    <property type="match status" value="1"/>
</dbReference>
<dbReference type="GO" id="GO:0015833">
    <property type="term" value="P:peptide transport"/>
    <property type="evidence" value="ECO:0007669"/>
    <property type="project" value="TreeGrafter"/>
</dbReference>
<dbReference type="Pfam" id="PF00496">
    <property type="entry name" value="SBP_bac_5"/>
    <property type="match status" value="1"/>
</dbReference>
<dbReference type="InterPro" id="IPR000914">
    <property type="entry name" value="SBP_5_dom"/>
</dbReference>
<dbReference type="Gene3D" id="3.40.190.10">
    <property type="entry name" value="Periplasmic binding protein-like II"/>
    <property type="match status" value="1"/>
</dbReference>
<dbReference type="Proteomes" id="UP000298860">
    <property type="component" value="Unassembled WGS sequence"/>
</dbReference>
<dbReference type="PROSITE" id="PS51257">
    <property type="entry name" value="PROKAR_LIPOPROTEIN"/>
    <property type="match status" value="1"/>
</dbReference>
<dbReference type="Gene3D" id="3.10.105.10">
    <property type="entry name" value="Dipeptide-binding Protein, Domain 3"/>
    <property type="match status" value="1"/>
</dbReference>
<feature type="signal peptide" evidence="2">
    <location>
        <begin position="1"/>
        <end position="15"/>
    </location>
</feature>
<dbReference type="GO" id="GO:1904680">
    <property type="term" value="F:peptide transmembrane transporter activity"/>
    <property type="evidence" value="ECO:0007669"/>
    <property type="project" value="TreeGrafter"/>
</dbReference>
<dbReference type="CDD" id="cd08501">
    <property type="entry name" value="PBP2_Lpqw"/>
    <property type="match status" value="1"/>
</dbReference>
<proteinExistence type="predicted"/>
<feature type="domain" description="Solute-binding protein family 5" evidence="3">
    <location>
        <begin position="114"/>
        <end position="473"/>
    </location>
</feature>
<sequence>MRRSPARLVAGAALAATLVAGCGTGPSGSPESSGAPQAIGQNDINPVNPSRLADGGELKWPVEDYPAQFNMLHADATNGDIPPVVQSMMPTPVISDAAGTWSPNPAYLEWFQLSSTNPQKVTYRLNRAAHWSDGTPITWDDYRSQWAAVNGRDTSFHVLSTAGYANVVDIARGADDYEFTATFSPTYAEWKNLFQVLYPKSMTGDPDEFNRGWKDAPKLTGGPFTVGRLDPTGKTVTVVRDPGWWGEKPRLDRIVFRYVGSGQQAVDALANGELDFTGVAADINVYQRARALPGIVLRRATLPNYRTIVFNGSGNSIVADPELRKAIMRGIDRVSIARALAGQLLPDAEPLGNHLYVKGFPGYQDNSAVVSYDPEAARRRLDQLGWRMDGRVRRRGGVELRIRDVVPAGTAASVQEAQMVQKQLREIGVDVQVQTVDSHGFFDQHVVPGDFDITHFAQMGTGSPVTDALSSFTVGPQAQQNYGRIGDDRINRLLNEAAGELDDARRFQLLNQADQELWNLGHSLPLYRRPSIVAVRDRLANFGDVGLASVAYTRIGWLP</sequence>
<dbReference type="RefSeq" id="WP_137816168.1">
    <property type="nucleotide sequence ID" value="NZ_BJFL01000036.1"/>
</dbReference>
<accession>A0A4D4JEX0</accession>
<comment type="caution">
    <text evidence="4">The sequence shown here is derived from an EMBL/GenBank/DDBJ whole genome shotgun (WGS) entry which is preliminary data.</text>
</comment>
<dbReference type="EMBL" id="BJFL01000036">
    <property type="protein sequence ID" value="GDY33198.1"/>
    <property type="molecule type" value="Genomic_DNA"/>
</dbReference>
<dbReference type="AlphaFoldDB" id="A0A4D4JEX0"/>
<evidence type="ECO:0000313" key="5">
    <source>
        <dbReference type="Proteomes" id="UP000298860"/>
    </source>
</evidence>
<dbReference type="SUPFAM" id="SSF53850">
    <property type="entry name" value="Periplasmic binding protein-like II"/>
    <property type="match status" value="1"/>
</dbReference>
<keyword evidence="2" id="KW-0732">Signal</keyword>
<evidence type="ECO:0000313" key="4">
    <source>
        <dbReference type="EMBL" id="GDY33198.1"/>
    </source>
</evidence>
<dbReference type="OrthoDB" id="7888869at2"/>